<proteinExistence type="predicted"/>
<organism evidence="1 2">
    <name type="scientific">Pseudomonas putida</name>
    <name type="common">Arthrobacter siderocapsulatus</name>
    <dbReference type="NCBI Taxonomy" id="303"/>
    <lineage>
        <taxon>Bacteria</taxon>
        <taxon>Pseudomonadati</taxon>
        <taxon>Pseudomonadota</taxon>
        <taxon>Gammaproteobacteria</taxon>
        <taxon>Pseudomonadales</taxon>
        <taxon>Pseudomonadaceae</taxon>
        <taxon>Pseudomonas</taxon>
    </lineage>
</organism>
<evidence type="ECO:0000313" key="2">
    <source>
        <dbReference type="Proteomes" id="UP000186736"/>
    </source>
</evidence>
<name>A0A1Q9R9G8_PSEPU</name>
<sequence length="67" mass="7341">MPVRPQPWTWYCKQCTWKKTVAPASDALGPGDCFTACPACAGTSLGTRKPTLLELMLIGILPFMGRR</sequence>
<reference evidence="1 2" key="1">
    <citation type="submission" date="2016-10" db="EMBL/GenBank/DDBJ databases">
        <title>Genome Sequence of Pseudomonas putida GM4FR.</title>
        <authorList>
            <person name="Poehlein A."/>
            <person name="Wemheuer F."/>
            <person name="Hollensteiner J."/>
            <person name="Wemheuer B."/>
        </authorList>
    </citation>
    <scope>NUCLEOTIDE SEQUENCE [LARGE SCALE GENOMIC DNA]</scope>
    <source>
        <strain evidence="1 2">GM4FR</strain>
    </source>
</reference>
<gene>
    <name evidence="1" type="ORF">PSEMO_12560</name>
</gene>
<dbReference type="RefSeq" id="WP_075802296.1">
    <property type="nucleotide sequence ID" value="NZ_MKZO01000010.1"/>
</dbReference>
<comment type="caution">
    <text evidence="1">The sequence shown here is derived from an EMBL/GenBank/DDBJ whole genome shotgun (WGS) entry which is preliminary data.</text>
</comment>
<dbReference type="AlphaFoldDB" id="A0A1Q9R9G8"/>
<evidence type="ECO:0000313" key="1">
    <source>
        <dbReference type="EMBL" id="OLS63942.1"/>
    </source>
</evidence>
<dbReference type="Proteomes" id="UP000186736">
    <property type="component" value="Unassembled WGS sequence"/>
</dbReference>
<dbReference type="OrthoDB" id="9135395at2"/>
<dbReference type="EMBL" id="MKZO01000010">
    <property type="protein sequence ID" value="OLS63942.1"/>
    <property type="molecule type" value="Genomic_DNA"/>
</dbReference>
<protein>
    <submittedName>
        <fullName evidence="1">Uncharacterized protein</fullName>
    </submittedName>
</protein>
<accession>A0A1Q9R9G8</accession>